<dbReference type="AlphaFoldDB" id="A0A087TUH7"/>
<dbReference type="OMA" id="HENFVIS"/>
<evidence type="ECO:0000256" key="5">
    <source>
        <dbReference type="ARBA" id="ARBA00038344"/>
    </source>
</evidence>
<dbReference type="PROSITE" id="PS50082">
    <property type="entry name" value="WD_REPEATS_2"/>
    <property type="match status" value="1"/>
</dbReference>
<comment type="similarity">
    <text evidence="5">Belongs to the WD repeat cdt2 family.</text>
</comment>
<reference evidence="7 8" key="1">
    <citation type="submission" date="2013-11" db="EMBL/GenBank/DDBJ databases">
        <title>Genome sequencing of Stegodyphus mimosarum.</title>
        <authorList>
            <person name="Bechsgaard J."/>
        </authorList>
    </citation>
    <scope>NUCLEOTIDE SEQUENCE [LARGE SCALE GENOMIC DNA]</scope>
</reference>
<keyword evidence="8" id="KW-1185">Reference proteome</keyword>
<comment type="pathway">
    <text evidence="1">Protein modification; protein ubiquitination.</text>
</comment>
<dbReference type="OrthoDB" id="1898560at2759"/>
<keyword evidence="3" id="KW-0677">Repeat</keyword>
<dbReference type="GO" id="GO:0030674">
    <property type="term" value="F:protein-macromolecule adaptor activity"/>
    <property type="evidence" value="ECO:0007669"/>
    <property type="project" value="TreeGrafter"/>
</dbReference>
<dbReference type="Pfam" id="PF00400">
    <property type="entry name" value="WD40"/>
    <property type="match status" value="2"/>
</dbReference>
<dbReference type="PANTHER" id="PTHR22852">
    <property type="entry name" value="LETHAL 2 DENTICLELESS PROTEIN RETINOIC ACID-REGULATED NUCLEAR MATRIX-ASSOCIATED PROTEIN"/>
    <property type="match status" value="1"/>
</dbReference>
<evidence type="ECO:0000313" key="8">
    <source>
        <dbReference type="Proteomes" id="UP000054359"/>
    </source>
</evidence>
<dbReference type="EMBL" id="KK116797">
    <property type="protein sequence ID" value="KFM68766.1"/>
    <property type="molecule type" value="Genomic_DNA"/>
</dbReference>
<accession>A0A087TUH7</accession>
<dbReference type="InterPro" id="IPR001680">
    <property type="entry name" value="WD40_rpt"/>
</dbReference>
<feature type="repeat" description="WD" evidence="6">
    <location>
        <begin position="34"/>
        <end position="63"/>
    </location>
</feature>
<gene>
    <name evidence="7" type="ORF">X975_10269</name>
</gene>
<dbReference type="InterPro" id="IPR051865">
    <property type="entry name" value="WD-repeat_CDT2_adapter"/>
</dbReference>
<dbReference type="GO" id="GO:0005634">
    <property type="term" value="C:nucleus"/>
    <property type="evidence" value="ECO:0007669"/>
    <property type="project" value="TreeGrafter"/>
</dbReference>
<dbReference type="STRING" id="407821.A0A087TUH7"/>
<dbReference type="PANTHER" id="PTHR22852:SF0">
    <property type="entry name" value="DENTICLELESS PROTEIN HOMOLOG"/>
    <property type="match status" value="1"/>
</dbReference>
<dbReference type="InterPro" id="IPR036322">
    <property type="entry name" value="WD40_repeat_dom_sf"/>
</dbReference>
<proteinExistence type="inferred from homology"/>
<evidence type="ECO:0000256" key="2">
    <source>
        <dbReference type="ARBA" id="ARBA00022574"/>
    </source>
</evidence>
<dbReference type="Proteomes" id="UP000054359">
    <property type="component" value="Unassembled WGS sequence"/>
</dbReference>
<dbReference type="SUPFAM" id="SSF50978">
    <property type="entry name" value="WD40 repeat-like"/>
    <property type="match status" value="1"/>
</dbReference>
<evidence type="ECO:0000256" key="3">
    <source>
        <dbReference type="ARBA" id="ARBA00022737"/>
    </source>
</evidence>
<name>A0A087TUH7_STEMI</name>
<keyword evidence="2 6" id="KW-0853">WD repeat</keyword>
<keyword evidence="4" id="KW-0833">Ubl conjugation pathway</keyword>
<organism evidence="7 8">
    <name type="scientific">Stegodyphus mimosarum</name>
    <name type="common">African social velvet spider</name>
    <dbReference type="NCBI Taxonomy" id="407821"/>
    <lineage>
        <taxon>Eukaryota</taxon>
        <taxon>Metazoa</taxon>
        <taxon>Ecdysozoa</taxon>
        <taxon>Arthropoda</taxon>
        <taxon>Chelicerata</taxon>
        <taxon>Arachnida</taxon>
        <taxon>Araneae</taxon>
        <taxon>Araneomorphae</taxon>
        <taxon>Entelegynae</taxon>
        <taxon>Eresoidea</taxon>
        <taxon>Eresidae</taxon>
        <taxon>Stegodyphus</taxon>
    </lineage>
</organism>
<feature type="non-terminal residue" evidence="7">
    <location>
        <position position="110"/>
    </location>
</feature>
<evidence type="ECO:0000313" key="7">
    <source>
        <dbReference type="EMBL" id="KFM68766.1"/>
    </source>
</evidence>
<dbReference type="InterPro" id="IPR019775">
    <property type="entry name" value="WD40_repeat_CS"/>
</dbReference>
<sequence length="110" mass="12010">MLYDKPVITIENAHCRKTFLPPKGKKQSCKDVKSSVSSVAFQDIHNLASAGVADGVVKIWDLRKTYISSHLCIPAPRHTLGYSGANVSGHGCTSLTFDSHRKMLYACSTD</sequence>
<evidence type="ECO:0000256" key="1">
    <source>
        <dbReference type="ARBA" id="ARBA00004906"/>
    </source>
</evidence>
<dbReference type="PROSITE" id="PS00678">
    <property type="entry name" value="WD_REPEATS_1"/>
    <property type="match status" value="1"/>
</dbReference>
<dbReference type="InterPro" id="IPR015943">
    <property type="entry name" value="WD40/YVTN_repeat-like_dom_sf"/>
</dbReference>
<evidence type="ECO:0000256" key="6">
    <source>
        <dbReference type="PROSITE-ProRule" id="PRU00221"/>
    </source>
</evidence>
<evidence type="ECO:0000256" key="4">
    <source>
        <dbReference type="ARBA" id="ARBA00022786"/>
    </source>
</evidence>
<dbReference type="GO" id="GO:0043161">
    <property type="term" value="P:proteasome-mediated ubiquitin-dependent protein catabolic process"/>
    <property type="evidence" value="ECO:0007669"/>
    <property type="project" value="TreeGrafter"/>
</dbReference>
<protein>
    <submittedName>
        <fullName evidence="7">Denticleless protein-like protein</fullName>
    </submittedName>
</protein>
<dbReference type="Gene3D" id="2.130.10.10">
    <property type="entry name" value="YVTN repeat-like/Quinoprotein amine dehydrogenase"/>
    <property type="match status" value="1"/>
</dbReference>